<dbReference type="Gene3D" id="2.40.40.20">
    <property type="match status" value="1"/>
</dbReference>
<dbReference type="InterPro" id="IPR007041">
    <property type="entry name" value="Arg_succinylTrfase_AstA/AruG"/>
</dbReference>
<dbReference type="STRING" id="1434072.SAMN05216210_2228"/>
<evidence type="ECO:0000313" key="4">
    <source>
        <dbReference type="EMBL" id="SDU17698.1"/>
    </source>
</evidence>
<keyword evidence="2 4" id="KW-0808">Transferase</keyword>
<dbReference type="PANTHER" id="PTHR30420">
    <property type="entry name" value="N-SUCCINYLARGININE DIHYDROLASE"/>
    <property type="match status" value="1"/>
</dbReference>
<dbReference type="Pfam" id="PF04958">
    <property type="entry name" value="AstA"/>
    <property type="match status" value="1"/>
</dbReference>
<gene>
    <name evidence="4" type="ORF">SAMN05216210_2228</name>
</gene>
<keyword evidence="1" id="KW-0056">Arginine metabolism</keyword>
<dbReference type="SUPFAM" id="SSF55729">
    <property type="entry name" value="Acyl-CoA N-acyltransferases (Nat)"/>
    <property type="match status" value="1"/>
</dbReference>
<evidence type="ECO:0000313" key="5">
    <source>
        <dbReference type="Proteomes" id="UP000243924"/>
    </source>
</evidence>
<keyword evidence="5" id="KW-1185">Reference proteome</keyword>
<dbReference type="GO" id="GO:0006527">
    <property type="term" value="P:L-arginine catabolic process"/>
    <property type="evidence" value="ECO:0007669"/>
    <property type="project" value="InterPro"/>
</dbReference>
<dbReference type="PANTHER" id="PTHR30420:SF1">
    <property type="entry name" value="ARGININE N-SUCCINYLTRANSFERASE"/>
    <property type="match status" value="1"/>
</dbReference>
<reference evidence="5" key="1">
    <citation type="submission" date="2016-10" db="EMBL/GenBank/DDBJ databases">
        <authorList>
            <person name="Varghese N."/>
            <person name="Submissions S."/>
        </authorList>
    </citation>
    <scope>NUCLEOTIDE SEQUENCE [LARGE SCALE GENOMIC DNA]</scope>
    <source>
        <strain evidence="5">CECT 8338</strain>
    </source>
</reference>
<dbReference type="AlphaFoldDB" id="A0A1H2GE77"/>
<evidence type="ECO:0000256" key="3">
    <source>
        <dbReference type="ARBA" id="ARBA00023315"/>
    </source>
</evidence>
<dbReference type="EMBL" id="LT629787">
    <property type="protein sequence ID" value="SDU17698.1"/>
    <property type="molecule type" value="Genomic_DNA"/>
</dbReference>
<accession>A0A1H2GE77</accession>
<organism evidence="4 5">
    <name type="scientific">Halopseudomonas salegens</name>
    <dbReference type="NCBI Taxonomy" id="1434072"/>
    <lineage>
        <taxon>Bacteria</taxon>
        <taxon>Pseudomonadati</taxon>
        <taxon>Pseudomonadota</taxon>
        <taxon>Gammaproteobacteria</taxon>
        <taxon>Pseudomonadales</taxon>
        <taxon>Pseudomonadaceae</taxon>
        <taxon>Halopseudomonas</taxon>
    </lineage>
</organism>
<dbReference type="NCBIfam" id="TIGR03243">
    <property type="entry name" value="arg_catab_AOST"/>
    <property type="match status" value="1"/>
</dbReference>
<proteinExistence type="predicted"/>
<dbReference type="Proteomes" id="UP000243924">
    <property type="component" value="Chromosome I"/>
</dbReference>
<name>A0A1H2GE77_9GAMM</name>
<keyword evidence="3" id="KW-0012">Acyltransferase</keyword>
<evidence type="ECO:0000256" key="2">
    <source>
        <dbReference type="ARBA" id="ARBA00022679"/>
    </source>
</evidence>
<sequence>MKRWRGWIKRSLSWSDKADLPMLLQRLCRRQDMGRIQRLVTATKAGTAAVPAAEQRLAELIEASEAAMLEGVTFSGEERYFFVLEDSDSGELVGCSSIVAAAGFSQPFYTFRNEVFLHASRELGLHNRIHVLSLCHDLTGHSLLSGLYQLPNQNASVLALNALGRLAFMASHPDRFAESVAVEIAGISDGQNAPFWDAVGRHFFAVSYSEAEQIGLTRGRSFLAELMPGYPIYVPMLSDAAQEAIGQVNPVSEPVFELLLEQGFETDNYVDIFDGGPVLHARGNSLRGISGSQVACADVVAEVVPGRQCWLVSNQRVADYRASVLTVDWQPGQMLTLSAEQAELLKVRTGDALRLLEVS</sequence>
<protein>
    <submittedName>
        <fullName evidence="4">Arginine succinyltransferase</fullName>
    </submittedName>
</protein>
<dbReference type="GO" id="GO:0008791">
    <property type="term" value="F:arginine N-succinyltransferase activity"/>
    <property type="evidence" value="ECO:0007669"/>
    <property type="project" value="InterPro"/>
</dbReference>
<dbReference type="InterPro" id="IPR016181">
    <property type="entry name" value="Acyl_CoA_acyltransferase"/>
</dbReference>
<evidence type="ECO:0000256" key="1">
    <source>
        <dbReference type="ARBA" id="ARBA00022503"/>
    </source>
</evidence>